<evidence type="ECO:0000313" key="2">
    <source>
        <dbReference type="EMBL" id="KAK6750526.1"/>
    </source>
</evidence>
<organism evidence="2 3">
    <name type="scientific">Necator americanus</name>
    <name type="common">Human hookworm</name>
    <dbReference type="NCBI Taxonomy" id="51031"/>
    <lineage>
        <taxon>Eukaryota</taxon>
        <taxon>Metazoa</taxon>
        <taxon>Ecdysozoa</taxon>
        <taxon>Nematoda</taxon>
        <taxon>Chromadorea</taxon>
        <taxon>Rhabditida</taxon>
        <taxon>Rhabditina</taxon>
        <taxon>Rhabditomorpha</taxon>
        <taxon>Strongyloidea</taxon>
        <taxon>Ancylostomatidae</taxon>
        <taxon>Bunostominae</taxon>
        <taxon>Necator</taxon>
    </lineage>
</organism>
<dbReference type="PANTHER" id="PTHR36947:SF10">
    <property type="entry name" value="PH DOMAIN-CONTAINING PROTEIN"/>
    <property type="match status" value="1"/>
</dbReference>
<keyword evidence="3" id="KW-1185">Reference proteome</keyword>
<protein>
    <recommendedName>
        <fullName evidence="1">DUF7778 domain-containing protein</fullName>
    </recommendedName>
</protein>
<dbReference type="Pfam" id="PF24998">
    <property type="entry name" value="DUF7778"/>
    <property type="match status" value="1"/>
</dbReference>
<dbReference type="PANTHER" id="PTHR36947">
    <property type="entry name" value="PROTEIN CBG04364"/>
    <property type="match status" value="1"/>
</dbReference>
<feature type="domain" description="DUF7778" evidence="1">
    <location>
        <begin position="21"/>
        <end position="142"/>
    </location>
</feature>
<dbReference type="Proteomes" id="UP001303046">
    <property type="component" value="Unassembled WGS sequence"/>
</dbReference>
<name>A0ABR1DKR5_NECAM</name>
<reference evidence="2 3" key="1">
    <citation type="submission" date="2023-08" db="EMBL/GenBank/DDBJ databases">
        <title>A Necator americanus chromosomal reference genome.</title>
        <authorList>
            <person name="Ilik V."/>
            <person name="Petrzelkova K.J."/>
            <person name="Pardy F."/>
            <person name="Fuh T."/>
            <person name="Niatou-Singa F.S."/>
            <person name="Gouil Q."/>
            <person name="Baker L."/>
            <person name="Ritchie M.E."/>
            <person name="Jex A.R."/>
            <person name="Gazzola D."/>
            <person name="Li H."/>
            <person name="Toshio Fujiwara R."/>
            <person name="Zhan B."/>
            <person name="Aroian R.V."/>
            <person name="Pafco B."/>
            <person name="Schwarz E.M."/>
        </authorList>
    </citation>
    <scope>NUCLEOTIDE SEQUENCE [LARGE SCALE GENOMIC DNA]</scope>
    <source>
        <strain evidence="2 3">Aroian</strain>
        <tissue evidence="2">Whole animal</tissue>
    </source>
</reference>
<evidence type="ECO:0000313" key="3">
    <source>
        <dbReference type="Proteomes" id="UP001303046"/>
    </source>
</evidence>
<proteinExistence type="predicted"/>
<gene>
    <name evidence="2" type="primary">Necator_chrIV.g15773</name>
    <name evidence="2" type="ORF">RB195_002478</name>
</gene>
<dbReference type="InterPro" id="IPR056680">
    <property type="entry name" value="DUF7778"/>
</dbReference>
<comment type="caution">
    <text evidence="2">The sequence shown here is derived from an EMBL/GenBank/DDBJ whole genome shotgun (WGS) entry which is preliminary data.</text>
</comment>
<dbReference type="EMBL" id="JAVFWL010000004">
    <property type="protein sequence ID" value="KAK6750526.1"/>
    <property type="molecule type" value="Genomic_DNA"/>
</dbReference>
<accession>A0ABR1DKR5</accession>
<sequence>MQLKGRSSRSEVFYISRSFKKTVTLPPARAWRVKDSDVAARGYVLCMTKSKGLLFDKMTNLEPRLLTLTRTGLLIIYNKEDKGYVVDVKDARIMTTKTDHFRTKRQSYRRCTLKLKFKYGSVSMIMFNEEIPPWRNAVASAHDGILRSRLHFIGVHRKPPMNNKKVENTQMKEAEISTIPEEEKLSTSRSPTVQGSRTSINTCVTAEGLNQAMETNSEVTVDMPEESEPVTVIEAPQRKNSQTKKKPHIIITSDDNSQWETFDPTVCDSSYQWLHRETKKSTESAQKCVSDSSNSGLITELTDEDASKTESAKSVRCGYHSVSTLRSRLEAKMRGIASRKSLRPSQKRSPTLTQVKELQIPTKTLPLIEELPSKARTAIPTSPIERIRRAGRSQSETECSSRRQVEKPIVTSYDDSLLDVPLSDKHQSQDWRNTTTSLEKYNPNQWWALPLRV</sequence>
<evidence type="ECO:0000259" key="1">
    <source>
        <dbReference type="Pfam" id="PF24998"/>
    </source>
</evidence>